<dbReference type="Gene3D" id="3.30.450.20">
    <property type="entry name" value="PAS domain"/>
    <property type="match status" value="1"/>
</dbReference>
<proteinExistence type="predicted"/>
<dbReference type="Proteomes" id="UP001139031">
    <property type="component" value="Unassembled WGS sequence"/>
</dbReference>
<evidence type="ECO:0000259" key="2">
    <source>
        <dbReference type="PROSITE" id="PS50885"/>
    </source>
</evidence>
<dbReference type="CDD" id="cd18774">
    <property type="entry name" value="PDC2_HK_sensor"/>
    <property type="match status" value="1"/>
</dbReference>
<organism evidence="3 4">
    <name type="scientific">Nannocystis pusilla</name>
    <dbReference type="NCBI Taxonomy" id="889268"/>
    <lineage>
        <taxon>Bacteria</taxon>
        <taxon>Pseudomonadati</taxon>
        <taxon>Myxococcota</taxon>
        <taxon>Polyangia</taxon>
        <taxon>Nannocystales</taxon>
        <taxon>Nannocystaceae</taxon>
        <taxon>Nannocystis</taxon>
    </lineage>
</organism>
<feature type="domain" description="STAS" evidence="1">
    <location>
        <begin position="399"/>
        <end position="509"/>
    </location>
</feature>
<dbReference type="RefSeq" id="WP_224197746.1">
    <property type="nucleotide sequence ID" value="NZ_JAIRAU010000059.1"/>
</dbReference>
<gene>
    <name evidence="3" type="ORF">K7C98_42815</name>
</gene>
<protein>
    <submittedName>
        <fullName evidence="3">HAMP domain-containing protein</fullName>
    </submittedName>
</protein>
<comment type="caution">
    <text evidence="3">The sequence shown here is derived from an EMBL/GenBank/DDBJ whole genome shotgun (WGS) entry which is preliminary data.</text>
</comment>
<dbReference type="Gene3D" id="3.30.750.24">
    <property type="entry name" value="STAS domain"/>
    <property type="match status" value="1"/>
</dbReference>
<accession>A0ABS7U6H2</accession>
<dbReference type="InterPro" id="IPR003660">
    <property type="entry name" value="HAMP_dom"/>
</dbReference>
<dbReference type="Pfam" id="PF00672">
    <property type="entry name" value="HAMP"/>
    <property type="match status" value="1"/>
</dbReference>
<dbReference type="SUPFAM" id="SSF52091">
    <property type="entry name" value="SpoIIaa-like"/>
    <property type="match status" value="1"/>
</dbReference>
<dbReference type="InterPro" id="IPR036513">
    <property type="entry name" value="STAS_dom_sf"/>
</dbReference>
<dbReference type="CDD" id="cd06225">
    <property type="entry name" value="HAMP"/>
    <property type="match status" value="1"/>
</dbReference>
<evidence type="ECO:0000313" key="3">
    <source>
        <dbReference type="EMBL" id="MBZ5716006.1"/>
    </source>
</evidence>
<dbReference type="PANTHER" id="PTHR33745:SF1">
    <property type="entry name" value="RSBT ANTAGONIST PROTEIN RSBS"/>
    <property type="match status" value="1"/>
</dbReference>
<dbReference type="PANTHER" id="PTHR33745">
    <property type="entry name" value="RSBT ANTAGONIST PROTEIN RSBS-RELATED"/>
    <property type="match status" value="1"/>
</dbReference>
<evidence type="ECO:0000313" key="4">
    <source>
        <dbReference type="Proteomes" id="UP001139031"/>
    </source>
</evidence>
<feature type="domain" description="HAMP" evidence="2">
    <location>
        <begin position="320"/>
        <end position="372"/>
    </location>
</feature>
<sequence length="514" mass="54746">MQLATLESQVQRVAYSIGSRVARLHEALHHLATLTAALFEATPRDEVAIADWLEREGFAVDPAGGFFERAPHLARLRACAAAGTRPDPSTDPMSFLWPPSRREDPVTRAHMHALRDAGPGLRALHERFPDVVWIYYQDDTNAAVIAPALDGVTAIPPEFDWHGYHSFAVAEPGHNPEGTLRWSPPNIDYGGRGLILCASIPVRHGDAFVGVWSMDVPLDSLLGDALRASSAGESFIVDYDGALVAHPAIPAVIAQEAGSVFRERLSALGGGFAGLDLGPLIAAGEGRIELVDRTGEPVMLLVRAVPEIRWLLMTAIPTAQLTAARTRAIQDALRRVGEGDLSIRLAGDDEDELGLLARSYNEMAGRLEAAVSARAAAEAALHEQLEHVHRQRAEIEALSSPVIEVGEGALVVPLIGALQPERMGTAIERVLCEVTRVRARVIVLDLTGAQDVDAAALAGITGLVRAVGLLGARCVLSGLSPAAASVLADTGTSERIECYATLKAALAARRARAR</sequence>
<dbReference type="EMBL" id="JAIRAU010000059">
    <property type="protein sequence ID" value="MBZ5716006.1"/>
    <property type="molecule type" value="Genomic_DNA"/>
</dbReference>
<evidence type="ECO:0000259" key="1">
    <source>
        <dbReference type="PROSITE" id="PS50801"/>
    </source>
</evidence>
<reference evidence="3" key="1">
    <citation type="submission" date="2021-08" db="EMBL/GenBank/DDBJ databases">
        <authorList>
            <person name="Stevens D.C."/>
        </authorList>
    </citation>
    <scope>NUCLEOTIDE SEQUENCE</scope>
    <source>
        <strain evidence="3">DSM 53165</strain>
    </source>
</reference>
<keyword evidence="4" id="KW-1185">Reference proteome</keyword>
<dbReference type="PROSITE" id="PS50801">
    <property type="entry name" value="STAS"/>
    <property type="match status" value="1"/>
</dbReference>
<dbReference type="Gene3D" id="1.10.8.500">
    <property type="entry name" value="HAMP domain in histidine kinase"/>
    <property type="match status" value="1"/>
</dbReference>
<dbReference type="InterPro" id="IPR051932">
    <property type="entry name" value="Bact_StressResp_Reg"/>
</dbReference>
<dbReference type="Pfam" id="PF01740">
    <property type="entry name" value="STAS"/>
    <property type="match status" value="1"/>
</dbReference>
<dbReference type="InterPro" id="IPR002645">
    <property type="entry name" value="STAS_dom"/>
</dbReference>
<dbReference type="CDD" id="cd07041">
    <property type="entry name" value="STAS_RsbR_RsbS_like"/>
    <property type="match status" value="1"/>
</dbReference>
<dbReference type="SUPFAM" id="SSF158472">
    <property type="entry name" value="HAMP domain-like"/>
    <property type="match status" value="1"/>
</dbReference>
<dbReference type="SMART" id="SM00304">
    <property type="entry name" value="HAMP"/>
    <property type="match status" value="1"/>
</dbReference>
<dbReference type="PROSITE" id="PS50885">
    <property type="entry name" value="HAMP"/>
    <property type="match status" value="1"/>
</dbReference>
<name>A0ABS7U6H2_9BACT</name>